<comment type="similarity">
    <text evidence="10 11">Belongs to the TonB-dependent receptor family.</text>
</comment>
<evidence type="ECO:0000256" key="3">
    <source>
        <dbReference type="ARBA" id="ARBA00022452"/>
    </source>
</evidence>
<dbReference type="InterPro" id="IPR039426">
    <property type="entry name" value="TonB-dep_rcpt-like"/>
</dbReference>
<keyword evidence="7 10" id="KW-0472">Membrane</keyword>
<dbReference type="NCBIfam" id="TIGR04056">
    <property type="entry name" value="OMP_RagA_SusC"/>
    <property type="match status" value="1"/>
</dbReference>
<evidence type="ECO:0000259" key="13">
    <source>
        <dbReference type="Pfam" id="PF00593"/>
    </source>
</evidence>
<keyword evidence="5 12" id="KW-0732">Signal</keyword>
<dbReference type="InterPro" id="IPR037066">
    <property type="entry name" value="Plug_dom_sf"/>
</dbReference>
<dbReference type="Gene3D" id="2.60.40.1120">
    <property type="entry name" value="Carboxypeptidase-like, regulatory domain"/>
    <property type="match status" value="1"/>
</dbReference>
<dbReference type="Gene3D" id="2.40.170.20">
    <property type="entry name" value="TonB-dependent receptor, beta-barrel domain"/>
    <property type="match status" value="1"/>
</dbReference>
<evidence type="ECO:0000256" key="12">
    <source>
        <dbReference type="SAM" id="SignalP"/>
    </source>
</evidence>
<dbReference type="Proteomes" id="UP000645390">
    <property type="component" value="Unassembled WGS sequence"/>
</dbReference>
<dbReference type="PROSITE" id="PS52016">
    <property type="entry name" value="TONB_DEPENDENT_REC_3"/>
    <property type="match status" value="1"/>
</dbReference>
<dbReference type="Pfam" id="PF07715">
    <property type="entry name" value="Plug"/>
    <property type="match status" value="1"/>
</dbReference>
<feature type="domain" description="TonB-dependent receptor plug" evidence="14">
    <location>
        <begin position="115"/>
        <end position="232"/>
    </location>
</feature>
<evidence type="ECO:0000313" key="16">
    <source>
        <dbReference type="Proteomes" id="UP000645390"/>
    </source>
</evidence>
<keyword evidence="8" id="KW-0675">Receptor</keyword>
<keyword evidence="6 11" id="KW-0798">TonB box</keyword>
<keyword evidence="9 10" id="KW-0998">Cell outer membrane</keyword>
<feature type="chain" id="PRO_5045747225" evidence="12">
    <location>
        <begin position="21"/>
        <end position="1036"/>
    </location>
</feature>
<name>A0ABQ2BLE6_9SPHI</name>
<feature type="signal peptide" evidence="12">
    <location>
        <begin position="1"/>
        <end position="20"/>
    </location>
</feature>
<evidence type="ECO:0000256" key="10">
    <source>
        <dbReference type="PROSITE-ProRule" id="PRU01360"/>
    </source>
</evidence>
<evidence type="ECO:0000256" key="11">
    <source>
        <dbReference type="RuleBase" id="RU003357"/>
    </source>
</evidence>
<dbReference type="InterPro" id="IPR008969">
    <property type="entry name" value="CarboxyPept-like_regulatory"/>
</dbReference>
<evidence type="ECO:0000313" key="15">
    <source>
        <dbReference type="EMBL" id="GGI28934.1"/>
    </source>
</evidence>
<feature type="domain" description="TonB-dependent receptor-like beta-barrel" evidence="13">
    <location>
        <begin position="398"/>
        <end position="886"/>
    </location>
</feature>
<dbReference type="Pfam" id="PF13715">
    <property type="entry name" value="CarbopepD_reg_2"/>
    <property type="match status" value="1"/>
</dbReference>
<dbReference type="SUPFAM" id="SSF49464">
    <property type="entry name" value="Carboxypeptidase regulatory domain-like"/>
    <property type="match status" value="1"/>
</dbReference>
<keyword evidence="2 10" id="KW-0813">Transport</keyword>
<dbReference type="InterPro" id="IPR036942">
    <property type="entry name" value="Beta-barrel_TonB_sf"/>
</dbReference>
<comment type="subcellular location">
    <subcellularLocation>
        <location evidence="1 10">Cell outer membrane</location>
        <topology evidence="1 10">Multi-pass membrane protein</topology>
    </subcellularLocation>
</comment>
<evidence type="ECO:0000256" key="5">
    <source>
        <dbReference type="ARBA" id="ARBA00022729"/>
    </source>
</evidence>
<evidence type="ECO:0000256" key="9">
    <source>
        <dbReference type="ARBA" id="ARBA00023237"/>
    </source>
</evidence>
<dbReference type="PANTHER" id="PTHR30069:SF29">
    <property type="entry name" value="HEMOGLOBIN AND HEMOGLOBIN-HAPTOGLOBIN-BINDING PROTEIN 1-RELATED"/>
    <property type="match status" value="1"/>
</dbReference>
<gene>
    <name evidence="15" type="ORF">GCM10008119_35120</name>
</gene>
<dbReference type="EMBL" id="BMDJ01000013">
    <property type="protein sequence ID" value="GGI28934.1"/>
    <property type="molecule type" value="Genomic_DNA"/>
</dbReference>
<evidence type="ECO:0000256" key="4">
    <source>
        <dbReference type="ARBA" id="ARBA00022692"/>
    </source>
</evidence>
<sequence>MKKLLQSLFILLFIAATAFGQERTITGTVTSKEDGQPLPGVSVKIKGTSGGTTTSAAGKFSINVSAGSTTIEFSSLGYAPESRQIGSSNLINISLSSDSKTLSDVVVVGYGTVKRKDVTGSVGSVSGAVLASAPVASFDQALAGRVTGVQVTVSNGILGSTPRIRIRGTNSISNGSDPLYVVDGLPIVTGNQSSVTATNPLGDINPNDIQSVDVLKDGAATAIYGSRAAGGVIIITTKKGVSGKPKVNYNSWFSSSNASKRFSLLSGSEFVTIANEKLTNSGAAVGAVDNGTNTNWQDVVFREDAFQQNQALSFSGATDQSNYYFSLNYADYDGIIKANNQNKYQFFGKLEQKALNNHVTFGASANINYTRNFGLQTSTNGLSGNVGNAIRALPNSTPFNADGSYNFSADLARLGKGPNIREIDDNYTNIQFVLDNNIFRNQSVNLIGGTFININILPGLDVKSQLSTNASYGEDYQYYSPLHGDGRGSGGYAFQQFIPSFRYVWTNTVSYNKVLGDHTIGVTAGLEFQKSRYRSFNASGTGISSIFFGGENIISSSFPQATFSIGGGVAENAYKSYFVRGTYGYKERYLLSGTFRTDKISSLPIGNQVANLPGASIAWRVSKEEFFANASGLKFINDFKIRGGYAKVGNTDIGNYPFAGTFAASTYGAQSGLYYSQAGNSSLKFETSKKYNVGVDLSLFNSRINITADYFKNNVDNLILFAPTAPSLGVPGNGINQNVGKMTNKGYEFSVNTVNFKNDNFSWSTDVNLTLVKNKITQLANNNADVIQASGYNINRVGESIGSLYGYQYAGVNSANGNPLYEKANGQIIQGNIANQAYYLYDPNNPGTLGAASTLAATDKRVLGSTNPTYYGGINNTVSYKSFDLSIYLVFSGGNKIMNITRQESLLNQKFLNNGSEILNRWTPTNTSTSVPKVYYGRDAFTNLTANTVSRFVEDGKFIRGQNINLGYTLPTTLINKLYLSRVRIYGQVQNAFVITNYSGLDPELNTSVTTNSQAGLDYNTNPKSRTFVVGINVGF</sequence>
<dbReference type="SUPFAM" id="SSF56935">
    <property type="entry name" value="Porins"/>
    <property type="match status" value="1"/>
</dbReference>
<dbReference type="Gene3D" id="2.170.130.10">
    <property type="entry name" value="TonB-dependent receptor, plug domain"/>
    <property type="match status" value="1"/>
</dbReference>
<dbReference type="InterPro" id="IPR000531">
    <property type="entry name" value="Beta-barrel_TonB"/>
</dbReference>
<protein>
    <submittedName>
        <fullName evidence="15">SusC/RagA family TonB-linked outer membrane protein</fullName>
    </submittedName>
</protein>
<evidence type="ECO:0000256" key="1">
    <source>
        <dbReference type="ARBA" id="ARBA00004571"/>
    </source>
</evidence>
<proteinExistence type="inferred from homology"/>
<comment type="caution">
    <text evidence="15">The sequence shown here is derived from an EMBL/GenBank/DDBJ whole genome shotgun (WGS) entry which is preliminary data.</text>
</comment>
<evidence type="ECO:0000256" key="7">
    <source>
        <dbReference type="ARBA" id="ARBA00023136"/>
    </source>
</evidence>
<evidence type="ECO:0000256" key="2">
    <source>
        <dbReference type="ARBA" id="ARBA00022448"/>
    </source>
</evidence>
<dbReference type="Pfam" id="PF00593">
    <property type="entry name" value="TonB_dep_Rec_b-barrel"/>
    <property type="match status" value="1"/>
</dbReference>
<organism evidence="15 16">
    <name type="scientific">Pedobacter mendelii</name>
    <dbReference type="NCBI Taxonomy" id="1908240"/>
    <lineage>
        <taxon>Bacteria</taxon>
        <taxon>Pseudomonadati</taxon>
        <taxon>Bacteroidota</taxon>
        <taxon>Sphingobacteriia</taxon>
        <taxon>Sphingobacteriales</taxon>
        <taxon>Sphingobacteriaceae</taxon>
        <taxon>Pedobacter</taxon>
    </lineage>
</organism>
<keyword evidence="16" id="KW-1185">Reference proteome</keyword>
<dbReference type="NCBIfam" id="TIGR04057">
    <property type="entry name" value="SusC_RagA_signa"/>
    <property type="match status" value="1"/>
</dbReference>
<evidence type="ECO:0000256" key="8">
    <source>
        <dbReference type="ARBA" id="ARBA00023170"/>
    </source>
</evidence>
<keyword evidence="3 10" id="KW-1134">Transmembrane beta strand</keyword>
<accession>A0ABQ2BLE6</accession>
<keyword evidence="4 10" id="KW-0812">Transmembrane</keyword>
<dbReference type="InterPro" id="IPR023997">
    <property type="entry name" value="TonB-dep_OMP_SusC/RagA_CS"/>
</dbReference>
<dbReference type="RefSeq" id="WP_188416975.1">
    <property type="nucleotide sequence ID" value="NZ_BMDJ01000013.1"/>
</dbReference>
<evidence type="ECO:0000259" key="14">
    <source>
        <dbReference type="Pfam" id="PF07715"/>
    </source>
</evidence>
<evidence type="ECO:0000256" key="6">
    <source>
        <dbReference type="ARBA" id="ARBA00023077"/>
    </source>
</evidence>
<dbReference type="PANTHER" id="PTHR30069">
    <property type="entry name" value="TONB-DEPENDENT OUTER MEMBRANE RECEPTOR"/>
    <property type="match status" value="1"/>
</dbReference>
<dbReference type="InterPro" id="IPR012910">
    <property type="entry name" value="Plug_dom"/>
</dbReference>
<reference evidence="16" key="1">
    <citation type="journal article" date="2019" name="Int. J. Syst. Evol. Microbiol.">
        <title>The Global Catalogue of Microorganisms (GCM) 10K type strain sequencing project: providing services to taxonomists for standard genome sequencing and annotation.</title>
        <authorList>
            <consortium name="The Broad Institute Genomics Platform"/>
            <consortium name="The Broad Institute Genome Sequencing Center for Infectious Disease"/>
            <person name="Wu L."/>
            <person name="Ma J."/>
        </authorList>
    </citation>
    <scope>NUCLEOTIDE SEQUENCE [LARGE SCALE GENOMIC DNA]</scope>
    <source>
        <strain evidence="16">CCM 8939</strain>
    </source>
</reference>
<dbReference type="InterPro" id="IPR023996">
    <property type="entry name" value="TonB-dep_OMP_SusC/RagA"/>
</dbReference>